<organism evidence="3 4">
    <name type="scientific">Pseudomonas phage phi2954</name>
    <dbReference type="NCBI Taxonomy" id="593131"/>
    <lineage>
        <taxon>Viruses</taxon>
        <taxon>Riboviria</taxon>
        <taxon>Orthornavirae</taxon>
        <taxon>Duplornaviricota</taxon>
        <taxon>Vidaverviricetes</taxon>
        <taxon>Mindivirales</taxon>
        <taxon>Cystoviridae</taxon>
        <taxon>Deltacystovirus</taxon>
        <taxon>Deltacystovirus phi2954</taxon>
        <taxon>Cystovirus phi2954</taxon>
    </lineage>
</organism>
<dbReference type="EMBL" id="FJ608824">
    <property type="protein sequence ID" value="ACM91127.1"/>
    <property type="molecule type" value="Genomic_RNA"/>
</dbReference>
<dbReference type="RefSeq" id="YP_002600768.1">
    <property type="nucleotide sequence ID" value="NC_012092.1"/>
</dbReference>
<evidence type="ECO:0000313" key="3">
    <source>
        <dbReference type="EMBL" id="ACM91127.1"/>
    </source>
</evidence>
<keyword evidence="2" id="KW-0472">Membrane</keyword>
<dbReference type="KEGG" id="vg:11117705"/>
<sequence>MPGWLCKIWKFFANLLGKIVDFIVDVLSAIVDLAVAAVGSIADALLSGGLGSWLLLGAAAFIGYKIFFAKKDEDDEEEEQPVERRPREEVIRQRPSSPQGTVTARDFGMPRG</sequence>
<feature type="compositionally biased region" description="Basic and acidic residues" evidence="1">
    <location>
        <begin position="81"/>
        <end position="92"/>
    </location>
</feature>
<feature type="transmembrane region" description="Helical" evidence="2">
    <location>
        <begin position="12"/>
        <end position="38"/>
    </location>
</feature>
<proteinExistence type="predicted"/>
<name>C0KIU2_9VIRU</name>
<reference evidence="3 4" key="1">
    <citation type="journal article" date="2010" name="BMC Microbiol.">
        <title>Characterization of Phi2954, a newly isolated bacteriophage containing three dsRNA genomic segments.</title>
        <authorList>
            <person name="Qiao X."/>
            <person name="Sun Y."/>
            <person name="Qiao J."/>
            <person name="Di Sanzo F."/>
            <person name="Mindich L."/>
        </authorList>
    </citation>
    <scope>NUCLEOTIDE SEQUENCE [LARGE SCALE GENOMIC DNA]</scope>
</reference>
<feature type="region of interest" description="Disordered" evidence="1">
    <location>
        <begin position="73"/>
        <end position="112"/>
    </location>
</feature>
<keyword evidence="2" id="KW-0812">Transmembrane</keyword>
<feature type="transmembrane region" description="Helical" evidence="2">
    <location>
        <begin position="44"/>
        <end position="64"/>
    </location>
</feature>
<dbReference type="Proteomes" id="UP000204347">
    <property type="component" value="Genome"/>
</dbReference>
<evidence type="ECO:0000256" key="2">
    <source>
        <dbReference type="SAM" id="Phobius"/>
    </source>
</evidence>
<protein>
    <submittedName>
        <fullName evidence="3">p6</fullName>
    </submittedName>
</protein>
<accession>C0KIU2</accession>
<evidence type="ECO:0000313" key="4">
    <source>
        <dbReference type="Proteomes" id="UP000204347"/>
    </source>
</evidence>
<evidence type="ECO:0000256" key="1">
    <source>
        <dbReference type="SAM" id="MobiDB-lite"/>
    </source>
</evidence>
<keyword evidence="2" id="KW-1133">Transmembrane helix</keyword>
<dbReference type="GeneID" id="11117705"/>
<keyword evidence="4" id="KW-1185">Reference proteome</keyword>